<keyword evidence="9" id="KW-0067">ATP-binding</keyword>
<evidence type="ECO:0000256" key="5">
    <source>
        <dbReference type="ARBA" id="ARBA00023204"/>
    </source>
</evidence>
<dbReference type="GO" id="GO:0000400">
    <property type="term" value="F:four-way junction DNA binding"/>
    <property type="evidence" value="ECO:0007669"/>
    <property type="project" value="UniProtKB-UniRule"/>
</dbReference>
<comment type="domain">
    <text evidence="6">Has three domains with a flexible linker between the domains II and III and assumes an 'L' shape. Domain III is highly mobile and contacts RuvB.</text>
</comment>
<evidence type="ECO:0000313" key="10">
    <source>
        <dbReference type="Proteomes" id="UP000289497"/>
    </source>
</evidence>
<reference evidence="9 10" key="1">
    <citation type="submission" date="2019-01" db="EMBL/GenBank/DDBJ databases">
        <authorList>
            <consortium name="Pathogen Informatics"/>
        </authorList>
    </citation>
    <scope>NUCLEOTIDE SEQUENCE [LARGE SCALE GENOMIC DNA]</scope>
    <source>
        <strain evidence="9 10">NCTC10179</strain>
    </source>
</reference>
<dbReference type="AlphaFoldDB" id="A0A449B671"/>
<dbReference type="EMBL" id="LR215039">
    <property type="protein sequence ID" value="VEU76107.1"/>
    <property type="molecule type" value="Genomic_DNA"/>
</dbReference>
<evidence type="ECO:0000256" key="3">
    <source>
        <dbReference type="ARBA" id="ARBA00023125"/>
    </source>
</evidence>
<dbReference type="InterPro" id="IPR013849">
    <property type="entry name" value="DNA_helicase_Holl-junc_RuvA_I"/>
</dbReference>
<gene>
    <name evidence="6 9" type="primary">ruvA</name>
    <name evidence="9" type="ORF">NCTC10179_00272</name>
</gene>
<accession>A0A449B671</accession>
<evidence type="ECO:0000259" key="8">
    <source>
        <dbReference type="Pfam" id="PF07499"/>
    </source>
</evidence>
<comment type="similarity">
    <text evidence="6">Belongs to the RuvA family.</text>
</comment>
<evidence type="ECO:0000256" key="6">
    <source>
        <dbReference type="HAMAP-Rule" id="MF_00031"/>
    </source>
</evidence>
<keyword evidence="9" id="KW-0547">Nucleotide-binding</keyword>
<keyword evidence="5 6" id="KW-0234">DNA repair</keyword>
<protein>
    <recommendedName>
        <fullName evidence="6">Holliday junction branch migration complex subunit RuvA</fullName>
    </recommendedName>
</protein>
<dbReference type="GO" id="GO:0009379">
    <property type="term" value="C:Holliday junction helicase complex"/>
    <property type="evidence" value="ECO:0007669"/>
    <property type="project" value="InterPro"/>
</dbReference>
<comment type="subunit">
    <text evidence="6">Homotetramer. Forms an RuvA(8)-RuvB(12)-Holliday junction (HJ) complex. HJ DNA is sandwiched between 2 RuvA tetramers; dsDNA enters through RuvA and exits via RuvB. An RuvB hexamer assembles on each DNA strand where it exits the tetramer. Each RuvB hexamer is contacted by two RuvA subunits (via domain III) on 2 adjacent RuvB subunits; this complex drives branch migration. In the full resolvosome a probable DNA-RuvA(4)-RuvB(12)-RuvC(2) complex forms which resolves the HJ.</text>
</comment>
<proteinExistence type="inferred from homology"/>
<evidence type="ECO:0000313" key="9">
    <source>
        <dbReference type="EMBL" id="VEU76107.1"/>
    </source>
</evidence>
<keyword evidence="1 6" id="KW-0963">Cytoplasm</keyword>
<keyword evidence="9" id="KW-0378">Hydrolase</keyword>
<dbReference type="GO" id="GO:0016787">
    <property type="term" value="F:hydrolase activity"/>
    <property type="evidence" value="ECO:0007669"/>
    <property type="project" value="UniProtKB-KW"/>
</dbReference>
<dbReference type="Gene3D" id="1.10.150.20">
    <property type="entry name" value="5' to 3' exonuclease, C-terminal subdomain"/>
    <property type="match status" value="1"/>
</dbReference>
<comment type="subcellular location">
    <subcellularLocation>
        <location evidence="6">Cytoplasm</location>
    </subcellularLocation>
</comment>
<keyword evidence="2 6" id="KW-0227">DNA damage</keyword>
<dbReference type="GO" id="GO:0006281">
    <property type="term" value="P:DNA repair"/>
    <property type="evidence" value="ECO:0007669"/>
    <property type="project" value="UniProtKB-UniRule"/>
</dbReference>
<feature type="domain" description="DNA helicase Holliday junction RuvA type" evidence="7">
    <location>
        <begin position="1"/>
        <end position="59"/>
    </location>
</feature>
<dbReference type="InterPro" id="IPR010994">
    <property type="entry name" value="RuvA_2-like"/>
</dbReference>
<keyword evidence="10" id="KW-1185">Reference proteome</keyword>
<dbReference type="CDD" id="cd14332">
    <property type="entry name" value="UBA_RuvA_C"/>
    <property type="match status" value="1"/>
</dbReference>
<evidence type="ECO:0000256" key="2">
    <source>
        <dbReference type="ARBA" id="ARBA00022763"/>
    </source>
</evidence>
<dbReference type="NCBIfam" id="TIGR00084">
    <property type="entry name" value="ruvA"/>
    <property type="match status" value="1"/>
</dbReference>
<sequence length="200" mass="23386">MLLYKIGEIVYKNNNNLILECKGEGHIVVISNESRYQVHDKIKMFFYEYNSEYNRTTYGFKDFKERLLFIDLISIDKIGPKIAMNILDKGWEYIAELISQENWQEISKIPFVNEKTARFLCVELSNKWTKIINKNKSQSHTSNFSNIKQLTDTLNTLGFKKKQIDYAVSRVDLSKDLEQIIEDSIEIIAKNQNEINLASA</sequence>
<dbReference type="Pfam" id="PF14520">
    <property type="entry name" value="HHH_5"/>
    <property type="match status" value="1"/>
</dbReference>
<keyword evidence="4 6" id="KW-0233">DNA recombination</keyword>
<dbReference type="Pfam" id="PF01330">
    <property type="entry name" value="RuvA_N"/>
    <property type="match status" value="1"/>
</dbReference>
<dbReference type="GO" id="GO:0009378">
    <property type="term" value="F:four-way junction helicase activity"/>
    <property type="evidence" value="ECO:0007669"/>
    <property type="project" value="InterPro"/>
</dbReference>
<dbReference type="KEGG" id="mcou:NCTC10179_00272"/>
<evidence type="ECO:0000256" key="1">
    <source>
        <dbReference type="ARBA" id="ARBA00022490"/>
    </source>
</evidence>
<dbReference type="Pfam" id="PF07499">
    <property type="entry name" value="RuvA_C"/>
    <property type="match status" value="1"/>
</dbReference>
<evidence type="ECO:0000259" key="7">
    <source>
        <dbReference type="Pfam" id="PF01330"/>
    </source>
</evidence>
<dbReference type="Proteomes" id="UP000289497">
    <property type="component" value="Chromosome"/>
</dbReference>
<feature type="region of interest" description="Domain III" evidence="6">
    <location>
        <begin position="142"/>
        <end position="200"/>
    </location>
</feature>
<keyword evidence="3 6" id="KW-0238">DNA-binding</keyword>
<dbReference type="HAMAP" id="MF_00031">
    <property type="entry name" value="DNA_HJ_migration_RuvA"/>
    <property type="match status" value="1"/>
</dbReference>
<feature type="domain" description="Holliday junction DNA helicase RuvA C-terminal" evidence="8">
    <location>
        <begin position="148"/>
        <end position="185"/>
    </location>
</feature>
<dbReference type="InterPro" id="IPR000085">
    <property type="entry name" value="RuvA"/>
</dbReference>
<dbReference type="OrthoDB" id="5293449at2"/>
<dbReference type="SUPFAM" id="SSF47781">
    <property type="entry name" value="RuvA domain 2-like"/>
    <property type="match status" value="1"/>
</dbReference>
<keyword evidence="9" id="KW-0347">Helicase</keyword>
<dbReference type="GO" id="GO:0005737">
    <property type="term" value="C:cytoplasm"/>
    <property type="evidence" value="ECO:0007669"/>
    <property type="project" value="UniProtKB-SubCell"/>
</dbReference>
<organism evidence="9 10">
    <name type="scientific">Mycoplasmopsis columboralis</name>
    <dbReference type="NCBI Taxonomy" id="171282"/>
    <lineage>
        <taxon>Bacteria</taxon>
        <taxon>Bacillati</taxon>
        <taxon>Mycoplasmatota</taxon>
        <taxon>Mycoplasmoidales</taxon>
        <taxon>Metamycoplasmataceae</taxon>
        <taxon>Mycoplasmopsis</taxon>
    </lineage>
</organism>
<dbReference type="GO" id="GO:0048476">
    <property type="term" value="C:Holliday junction resolvase complex"/>
    <property type="evidence" value="ECO:0007669"/>
    <property type="project" value="UniProtKB-UniRule"/>
</dbReference>
<dbReference type="GO" id="GO:0005524">
    <property type="term" value="F:ATP binding"/>
    <property type="evidence" value="ECO:0007669"/>
    <property type="project" value="InterPro"/>
</dbReference>
<comment type="caution">
    <text evidence="6">Lacks conserved residue(s) required for the propagation of feature annotation.</text>
</comment>
<comment type="function">
    <text evidence="6">The RuvA-RuvB-RuvC complex processes Holliday junction (HJ) DNA during genetic recombination and DNA repair, while the RuvA-RuvB complex plays an important role in the rescue of blocked DNA replication forks via replication fork reversal (RFR). RuvA specifically binds to HJ cruciform DNA, conferring on it an open structure. The RuvB hexamer acts as an ATP-dependent pump, pulling dsDNA into and through the RuvAB complex. HJ branch migration allows RuvC to scan DNA until it finds its consensus sequence, where it cleaves and resolves the cruciform DNA.</text>
</comment>
<dbReference type="GO" id="GO:0006310">
    <property type="term" value="P:DNA recombination"/>
    <property type="evidence" value="ECO:0007669"/>
    <property type="project" value="UniProtKB-UniRule"/>
</dbReference>
<evidence type="ECO:0000256" key="4">
    <source>
        <dbReference type="ARBA" id="ARBA00023172"/>
    </source>
</evidence>
<name>A0A449B671_9BACT</name>
<dbReference type="InterPro" id="IPR011114">
    <property type="entry name" value="RuvA_C"/>
</dbReference>